<name>A0A6C0BVY2_9ZZZZ</name>
<reference evidence="1" key="1">
    <citation type="journal article" date="2020" name="Nature">
        <title>Giant virus diversity and host interactions through global metagenomics.</title>
        <authorList>
            <person name="Schulz F."/>
            <person name="Roux S."/>
            <person name="Paez-Espino D."/>
            <person name="Jungbluth S."/>
            <person name="Walsh D.A."/>
            <person name="Denef V.J."/>
            <person name="McMahon K.D."/>
            <person name="Konstantinidis K.T."/>
            <person name="Eloe-Fadrosh E.A."/>
            <person name="Kyrpides N.C."/>
            <person name="Woyke T."/>
        </authorList>
    </citation>
    <scope>NUCLEOTIDE SEQUENCE</scope>
    <source>
        <strain evidence="1">GVMAG-M-3300018868-6</strain>
    </source>
</reference>
<proteinExistence type="predicted"/>
<accession>A0A6C0BVY2</accession>
<dbReference type="EMBL" id="MN739256">
    <property type="protein sequence ID" value="QHS95734.1"/>
    <property type="molecule type" value="Genomic_DNA"/>
</dbReference>
<protein>
    <submittedName>
        <fullName evidence="1">Uncharacterized protein</fullName>
    </submittedName>
</protein>
<evidence type="ECO:0000313" key="1">
    <source>
        <dbReference type="EMBL" id="QHS95734.1"/>
    </source>
</evidence>
<organism evidence="1">
    <name type="scientific">viral metagenome</name>
    <dbReference type="NCBI Taxonomy" id="1070528"/>
    <lineage>
        <taxon>unclassified sequences</taxon>
        <taxon>metagenomes</taxon>
        <taxon>organismal metagenomes</taxon>
    </lineage>
</organism>
<dbReference type="AlphaFoldDB" id="A0A6C0BVY2"/>
<sequence>MQISHSELYINKLNGSALTPPSLVNFPLLDYCYKKNKDSITNHEEANKILENQQWADWILGHSKLITTPKYIFHVDFDLFTGGEYQNLLSSMIATANTEHRNITTSIHIDLSQPESYYLNWCRRLDKFLLNNEKKQVFDYLNIYINANEVELADAWLNSPVYSSYSNVFDVIRLCSSIANLIKVNVLIVKKQSPKTGRPIYTDILNSRFGLGWPLNLYNKRREFTLVLSDDGKTAYIKNIHIDAELFLTRLDEKRTFDKIEFDSRMTMLPNAVNVNESTTMYRVQLSPNSRQFTWIARLLALLPWPRSYVSQ</sequence>